<dbReference type="KEGG" id="mtp:Mthe_1267"/>
<dbReference type="OrthoDB" id="358516at2157"/>
<dbReference type="Pfam" id="PF09872">
    <property type="entry name" value="DUF2099"/>
    <property type="match status" value="1"/>
</dbReference>
<gene>
    <name evidence="1" type="ordered locus">Mthe_1267</name>
</gene>
<sequence>MVEHLAEMAKALVRIRDGKPEVLTSPLIRFCPLRRDLYGIDEESRETVEEVIRSHIEDLGMYSSQRVLELAEDPVSFGASEILMDGMAEGLVDAAVLVCDGAGTVVITRPDVLQAIGAHMTGLIKTEPIAEIQDGLEQKGCILIDRHATIDQIRGFVTAIDAGFERVAVTLAGSMSSDARDLRAIGARSGRRPFILAVHTTGISSDEAAALAETCDIIWSCASRAVREVVGERAVLQIGVSIPVFAMTQEGKRLVLNRALHFKGALVIHRSSLPHLHANRQPRPLI</sequence>
<keyword evidence="2" id="KW-1185">Reference proteome</keyword>
<dbReference type="GeneID" id="4462553"/>
<proteinExistence type="predicted"/>
<dbReference type="AlphaFoldDB" id="A0B8M2"/>
<accession>A0B8M2</accession>
<organism evidence="1 2">
    <name type="scientific">Methanothrix thermoacetophila (strain DSM 6194 / JCM 14653 / NBRC 101360 / PT)</name>
    <name type="common">Methanosaeta thermophila</name>
    <dbReference type="NCBI Taxonomy" id="349307"/>
    <lineage>
        <taxon>Archaea</taxon>
        <taxon>Methanobacteriati</taxon>
        <taxon>Methanobacteriota</taxon>
        <taxon>Stenosarchaea group</taxon>
        <taxon>Methanomicrobia</taxon>
        <taxon>Methanotrichales</taxon>
        <taxon>Methanotrichaceae</taxon>
        <taxon>Methanothrix</taxon>
    </lineage>
</organism>
<reference evidence="1 2" key="1">
    <citation type="submission" date="2006-10" db="EMBL/GenBank/DDBJ databases">
        <title>Complete sequence of Methanosaeta thermophila PT.</title>
        <authorList>
            <consortium name="US DOE Joint Genome Institute"/>
            <person name="Copeland A."/>
            <person name="Lucas S."/>
            <person name="Lapidus A."/>
            <person name="Barry K."/>
            <person name="Detter J.C."/>
            <person name="Glavina del Rio T."/>
            <person name="Hammon N."/>
            <person name="Israni S."/>
            <person name="Pitluck S."/>
            <person name="Chain P."/>
            <person name="Malfatti S."/>
            <person name="Shin M."/>
            <person name="Vergez L."/>
            <person name="Schmutz J."/>
            <person name="Larimer F."/>
            <person name="Land M."/>
            <person name="Hauser L."/>
            <person name="Kyrpides N."/>
            <person name="Kim E."/>
            <person name="Smith K.S."/>
            <person name="Ingram-Smith C."/>
            <person name="Richardson P."/>
        </authorList>
    </citation>
    <scope>NUCLEOTIDE SEQUENCE [LARGE SCALE GENOMIC DNA]</scope>
    <source>
        <strain evidence="2">DSM 6194 / JCM 14653 / NBRC 101360 / PT</strain>
    </source>
</reference>
<dbReference type="HOGENOM" id="CLU_982163_0_0_2"/>
<evidence type="ECO:0000313" key="2">
    <source>
        <dbReference type="Proteomes" id="UP000000674"/>
    </source>
</evidence>
<dbReference type="InterPro" id="IPR009181">
    <property type="entry name" value="Methan_mark_8"/>
</dbReference>
<evidence type="ECO:0008006" key="3">
    <source>
        <dbReference type="Google" id="ProtNLM"/>
    </source>
</evidence>
<protein>
    <recommendedName>
        <fullName evidence="3">Methanogenesis marker protein 8</fullName>
    </recommendedName>
</protein>
<dbReference type="Proteomes" id="UP000000674">
    <property type="component" value="Chromosome"/>
</dbReference>
<dbReference type="NCBIfam" id="TIGR03275">
    <property type="entry name" value="methan_mark_8"/>
    <property type="match status" value="1"/>
</dbReference>
<evidence type="ECO:0000313" key="1">
    <source>
        <dbReference type="EMBL" id="ABK15046.1"/>
    </source>
</evidence>
<dbReference type="EMBL" id="CP000477">
    <property type="protein sequence ID" value="ABK15046.1"/>
    <property type="molecule type" value="Genomic_DNA"/>
</dbReference>
<dbReference type="PIRSF" id="PIRSF004929">
    <property type="entry name" value="UCP004929"/>
    <property type="match status" value="1"/>
</dbReference>
<dbReference type="STRING" id="349307.Mthe_1267"/>
<name>A0B8M2_METTP</name>
<dbReference type="RefSeq" id="WP_011696438.1">
    <property type="nucleotide sequence ID" value="NC_008553.1"/>
</dbReference>